<keyword evidence="9" id="KW-1185">Reference proteome</keyword>
<feature type="compositionally biased region" description="Basic and acidic residues" evidence="5">
    <location>
        <begin position="428"/>
        <end position="443"/>
    </location>
</feature>
<dbReference type="InterPro" id="IPR012580">
    <property type="entry name" value="NUC153"/>
</dbReference>
<feature type="compositionally biased region" description="Basic and acidic residues" evidence="5">
    <location>
        <begin position="509"/>
        <end position="528"/>
    </location>
</feature>
<dbReference type="GO" id="GO:0005730">
    <property type="term" value="C:nucleolus"/>
    <property type="evidence" value="ECO:0007669"/>
    <property type="project" value="UniProtKB-SubCell"/>
</dbReference>
<feature type="compositionally biased region" description="Basic and acidic residues" evidence="5">
    <location>
        <begin position="544"/>
        <end position="557"/>
    </location>
</feature>
<dbReference type="Pfam" id="PF25121">
    <property type="entry name" value="RRM_ESF1"/>
    <property type="match status" value="1"/>
</dbReference>
<feature type="region of interest" description="Disordered" evidence="5">
    <location>
        <begin position="413"/>
        <end position="623"/>
    </location>
</feature>
<comment type="subcellular location">
    <subcellularLocation>
        <location evidence="1">Nucleus</location>
        <location evidence="1">Nucleolus</location>
    </subcellularLocation>
</comment>
<feature type="domain" description="ESF1 RRM" evidence="7">
    <location>
        <begin position="179"/>
        <end position="360"/>
    </location>
</feature>
<dbReference type="InterPro" id="IPR056750">
    <property type="entry name" value="RRM_ESF1"/>
</dbReference>
<evidence type="ECO:0000256" key="3">
    <source>
        <dbReference type="ARBA" id="ARBA00023054"/>
    </source>
</evidence>
<reference evidence="8 9" key="1">
    <citation type="journal article" date="2020" name="ISME J.">
        <title>Uncovering the hidden diversity of litter-decomposition mechanisms in mushroom-forming fungi.</title>
        <authorList>
            <person name="Floudas D."/>
            <person name="Bentzer J."/>
            <person name="Ahren D."/>
            <person name="Johansson T."/>
            <person name="Persson P."/>
            <person name="Tunlid A."/>
        </authorList>
    </citation>
    <scope>NUCLEOTIDE SEQUENCE [LARGE SCALE GENOMIC DNA]</scope>
    <source>
        <strain evidence="8 9">CBS 146.42</strain>
    </source>
</reference>
<dbReference type="InterPro" id="IPR039754">
    <property type="entry name" value="Esf1"/>
</dbReference>
<feature type="region of interest" description="Disordered" evidence="5">
    <location>
        <begin position="1"/>
        <end position="23"/>
    </location>
</feature>
<dbReference type="Pfam" id="PF08159">
    <property type="entry name" value="NUC153"/>
    <property type="match status" value="1"/>
</dbReference>
<comment type="caution">
    <text evidence="8">The sequence shown here is derived from an EMBL/GenBank/DDBJ whole genome shotgun (WGS) entry which is preliminary data.</text>
</comment>
<dbReference type="EMBL" id="JAACJO010000007">
    <property type="protein sequence ID" value="KAF5355710.1"/>
    <property type="molecule type" value="Genomic_DNA"/>
</dbReference>
<comment type="similarity">
    <text evidence="2">Belongs to the ESF1 family.</text>
</comment>
<accession>A0A8H5D8Y0</accession>
<protein>
    <recommendedName>
        <fullName evidence="10">NUC153 domain-containing protein</fullName>
    </recommendedName>
</protein>
<feature type="compositionally biased region" description="Basic and acidic residues" evidence="5">
    <location>
        <begin position="483"/>
        <end position="494"/>
    </location>
</feature>
<feature type="domain" description="NUC153" evidence="6">
    <location>
        <begin position="630"/>
        <end position="658"/>
    </location>
</feature>
<feature type="compositionally biased region" description="Basic and acidic residues" evidence="5">
    <location>
        <begin position="652"/>
        <end position="679"/>
    </location>
</feature>
<gene>
    <name evidence="8" type="ORF">D9756_003720</name>
</gene>
<dbReference type="PANTHER" id="PTHR12202">
    <property type="entry name" value="ESF1 HOMOLOG"/>
    <property type="match status" value="1"/>
</dbReference>
<keyword evidence="4" id="KW-0539">Nucleus</keyword>
<feature type="compositionally biased region" description="Basic and acidic residues" evidence="5">
    <location>
        <begin position="1"/>
        <end position="15"/>
    </location>
</feature>
<organism evidence="8 9">
    <name type="scientific">Leucocoprinus leucothites</name>
    <dbReference type="NCBI Taxonomy" id="201217"/>
    <lineage>
        <taxon>Eukaryota</taxon>
        <taxon>Fungi</taxon>
        <taxon>Dikarya</taxon>
        <taxon>Basidiomycota</taxon>
        <taxon>Agaricomycotina</taxon>
        <taxon>Agaricomycetes</taxon>
        <taxon>Agaricomycetidae</taxon>
        <taxon>Agaricales</taxon>
        <taxon>Agaricineae</taxon>
        <taxon>Agaricaceae</taxon>
        <taxon>Leucocoprinus</taxon>
    </lineage>
</organism>
<evidence type="ECO:0000313" key="9">
    <source>
        <dbReference type="Proteomes" id="UP000559027"/>
    </source>
</evidence>
<dbReference type="GO" id="GO:0003723">
    <property type="term" value="F:RNA binding"/>
    <property type="evidence" value="ECO:0007669"/>
    <property type="project" value="TreeGrafter"/>
</dbReference>
<evidence type="ECO:0000256" key="2">
    <source>
        <dbReference type="ARBA" id="ARBA00009087"/>
    </source>
</evidence>
<feature type="region of interest" description="Disordered" evidence="5">
    <location>
        <begin position="641"/>
        <end position="712"/>
    </location>
</feature>
<feature type="region of interest" description="Disordered" evidence="5">
    <location>
        <begin position="71"/>
        <end position="137"/>
    </location>
</feature>
<evidence type="ECO:0008006" key="10">
    <source>
        <dbReference type="Google" id="ProtNLM"/>
    </source>
</evidence>
<feature type="compositionally biased region" description="Basic residues" evidence="5">
    <location>
        <begin position="495"/>
        <end position="508"/>
    </location>
</feature>
<dbReference type="AlphaFoldDB" id="A0A8H5D8Y0"/>
<feature type="compositionally biased region" description="Basic residues" evidence="5">
    <location>
        <begin position="599"/>
        <end position="611"/>
    </location>
</feature>
<evidence type="ECO:0000256" key="4">
    <source>
        <dbReference type="ARBA" id="ARBA00023242"/>
    </source>
</evidence>
<evidence type="ECO:0000313" key="8">
    <source>
        <dbReference type="EMBL" id="KAF5355710.1"/>
    </source>
</evidence>
<dbReference type="PANTHER" id="PTHR12202:SF0">
    <property type="entry name" value="ESF1 HOMOLOG"/>
    <property type="match status" value="1"/>
</dbReference>
<feature type="compositionally biased region" description="Acidic residues" evidence="5">
    <location>
        <begin position="105"/>
        <end position="126"/>
    </location>
</feature>
<feature type="region of interest" description="Disordered" evidence="5">
    <location>
        <begin position="37"/>
        <end position="57"/>
    </location>
</feature>
<dbReference type="OrthoDB" id="431825at2759"/>
<name>A0A8H5D8Y0_9AGAR</name>
<proteinExistence type="inferred from homology"/>
<feature type="compositionally biased region" description="Basic and acidic residues" evidence="5">
    <location>
        <begin position="583"/>
        <end position="598"/>
    </location>
</feature>
<evidence type="ECO:0000256" key="1">
    <source>
        <dbReference type="ARBA" id="ARBA00004604"/>
    </source>
</evidence>
<dbReference type="GO" id="GO:0006364">
    <property type="term" value="P:rRNA processing"/>
    <property type="evidence" value="ECO:0007669"/>
    <property type="project" value="InterPro"/>
</dbReference>
<keyword evidence="3" id="KW-0175">Coiled coil</keyword>
<dbReference type="Proteomes" id="UP000559027">
    <property type="component" value="Unassembled WGS sequence"/>
</dbReference>
<evidence type="ECO:0000256" key="5">
    <source>
        <dbReference type="SAM" id="MobiDB-lite"/>
    </source>
</evidence>
<sequence>MSDPRFARLKTDPRFRRPKKKQQKVVIDERFKSVFDQTKGKKGKGKGKPLVDKYGRTLSKTHEEDNLKKYYRLAPASDDDEKDGGGTGEVTKAIDYARGEVLMESSDEEEDQEGEDTEVSDQSDTEEIVRIGGDHDELEIDLDEDTYAELDAQVAAYAKTRKDLDEKEEKEEVGVVNRTRRLAVVNLDWDHVRASHLYKIFSSLVSSTAPHVPVNDTPTFGKDGGPKKGKGGAAPVARGTILSVRVYPSEFGKARMEREEREGPPVDIFRRKQKESKEINEKTIYEVGDENEYDEDALRRYQLERLRYYYAIVECDTTEAASHIYNQLEGTELERSANVFDLSFVPEDMIFENDPRDEATEDVSADYKPVDYVTDALRHSKVKLTWDEDDPERYQVTRRTLTRQEIEAADFRAYIASSSSEDEDEGGNEDKVKNSRKGKDVSRQKLRALLLSGNDDGLPEGWNSEGEGSDVDMEITFTPGLSEKTEGEETTLDKYHRKVREKRKKRKEERKESSKAKTEKGRAGKVEGDDFFGSASGEEDESDKEAPKDVGKNVGEKKARRRTPPRKESTAEELSLIASSRNVNEEPKHFDMKAVLRAEKRKGKRNKKNQKNKNAGEQELQEDFTINVSDDRFKALHEDHQFAIDPTNPQFKETKGMKAFLEERQRRQKGERGEDHQRVDQPQVNDRGLKSLVESVKRKSQEAHSNGKRRRV</sequence>
<evidence type="ECO:0000259" key="7">
    <source>
        <dbReference type="Pfam" id="PF25121"/>
    </source>
</evidence>
<evidence type="ECO:0000259" key="6">
    <source>
        <dbReference type="Pfam" id="PF08159"/>
    </source>
</evidence>